<dbReference type="InterPro" id="IPR032171">
    <property type="entry name" value="COR-A"/>
</dbReference>
<dbReference type="SUPFAM" id="SSF52540">
    <property type="entry name" value="P-loop containing nucleoside triphosphate hydrolases"/>
    <property type="match status" value="1"/>
</dbReference>
<evidence type="ECO:0000313" key="3">
    <source>
        <dbReference type="EMBL" id="CAI8049120.1"/>
    </source>
</evidence>
<keyword evidence="1" id="KW-0677">Repeat</keyword>
<evidence type="ECO:0000259" key="2">
    <source>
        <dbReference type="Pfam" id="PF16095"/>
    </source>
</evidence>
<feature type="domain" description="COR" evidence="2">
    <location>
        <begin position="354"/>
        <end position="513"/>
    </location>
</feature>
<dbReference type="Proteomes" id="UP001174909">
    <property type="component" value="Unassembled WGS sequence"/>
</dbReference>
<organism evidence="3 4">
    <name type="scientific">Geodia barretti</name>
    <name type="common">Barrett's horny sponge</name>
    <dbReference type="NCBI Taxonomy" id="519541"/>
    <lineage>
        <taxon>Eukaryota</taxon>
        <taxon>Metazoa</taxon>
        <taxon>Porifera</taxon>
        <taxon>Demospongiae</taxon>
        <taxon>Heteroscleromorpha</taxon>
        <taxon>Tetractinellida</taxon>
        <taxon>Astrophorina</taxon>
        <taxon>Geodiidae</taxon>
        <taxon>Geodia</taxon>
    </lineage>
</organism>
<dbReference type="InterPro" id="IPR027417">
    <property type="entry name" value="P-loop_NTPase"/>
</dbReference>
<evidence type="ECO:0000313" key="4">
    <source>
        <dbReference type="Proteomes" id="UP001174909"/>
    </source>
</evidence>
<dbReference type="Pfam" id="PF16095">
    <property type="entry name" value="COR-A"/>
    <property type="match status" value="1"/>
</dbReference>
<dbReference type="InterPro" id="IPR036388">
    <property type="entry name" value="WH-like_DNA-bd_sf"/>
</dbReference>
<proteinExistence type="predicted"/>
<comment type="caution">
    <text evidence="3">The sequence shown here is derived from an EMBL/GenBank/DDBJ whole genome shotgun (WGS) entry which is preliminary data.</text>
</comment>
<dbReference type="AlphaFoldDB" id="A0AA35XF36"/>
<sequence>MEKCWLFVLLDDYAEALSKGAVPGAYVRLMFLGAGGSGKSSLLDGLMNVPLRMAETTVVADTRTVSFQWIKAADSCEEAWKEHTSSDVATRLAAHSRCLSLSSERAGSYITNWDSAPAVVSFGLAASAVAFIKHQVRGKQVSREHREKVSAIASTAYNEIIKEAKKHSEQHQGKHNPDVVMHIWDCGGQPVFLDILAAFLTPRTMFLLLFDASSNLEEMYQEKWHHNGKPIMGREQNITHLQLLIQWLQLIHCSLIEKNEHLLLQASPSSNIIPKCPRAMLVGSRKDQITPEEVEGVKSQLQSACDYASFSEIIVDKLLVDNTKAGKGKEEDPGYQKIRENITEFAKSLVVDTPLAWITFRQVLQRVAEDKPILLYSEVVFIAEQCQIPTEVVPSVLQFYHQLGALLHYANVPSLATTIIVEPQWLINQLRLLLMPDWFGHRPQHLKRFWKWFEERGVVVEGLYQEIWKDCELEGGPQALVDVLLHFDLATEINECPYDMLSSRGRKYFMPCVLKVKPKSESTENSEPPQFKPVREAATLYMCFSTGYVPPGFFVRLVAHMSNQEGYTPLLDREVYRNSILFKCRDIDRIIVSESLESISVRFFRVAERNRHNIRFAESCILLQRELVSMCKNVRDWMSCVTSNLAFPCTCSQSAPRHFVVLEPGVSCESNLFCALHQKYELSPQQRFWLPSELPVHPCIEDGSLTETEMKLVAKRFIQCGQGD</sequence>
<keyword evidence="4" id="KW-1185">Reference proteome</keyword>
<gene>
    <name evidence="3" type="ORF">GBAR_LOCUS27052</name>
</gene>
<dbReference type="Gene3D" id="3.40.50.300">
    <property type="entry name" value="P-loop containing nucleotide triphosphate hydrolases"/>
    <property type="match status" value="1"/>
</dbReference>
<dbReference type="EMBL" id="CASHTH010003776">
    <property type="protein sequence ID" value="CAI8049120.1"/>
    <property type="molecule type" value="Genomic_DNA"/>
</dbReference>
<evidence type="ECO:0000256" key="1">
    <source>
        <dbReference type="ARBA" id="ARBA00022737"/>
    </source>
</evidence>
<dbReference type="Gene3D" id="1.10.10.10">
    <property type="entry name" value="Winged helix-like DNA-binding domain superfamily/Winged helix DNA-binding domain"/>
    <property type="match status" value="1"/>
</dbReference>
<reference evidence="3" key="1">
    <citation type="submission" date="2023-03" db="EMBL/GenBank/DDBJ databases">
        <authorList>
            <person name="Steffen K."/>
            <person name="Cardenas P."/>
        </authorList>
    </citation>
    <scope>NUCLEOTIDE SEQUENCE</scope>
</reference>
<accession>A0AA35XF36</accession>
<protein>
    <recommendedName>
        <fullName evidence="2">COR domain-containing protein</fullName>
    </recommendedName>
</protein>
<name>A0AA35XF36_GEOBA</name>